<dbReference type="GO" id="GO:0016757">
    <property type="term" value="F:glycosyltransferase activity"/>
    <property type="evidence" value="ECO:0007669"/>
    <property type="project" value="UniProtKB-KW"/>
</dbReference>
<dbReference type="Proteomes" id="UP000254118">
    <property type="component" value="Unassembled WGS sequence"/>
</dbReference>
<feature type="domain" description="Glycosyltransferase 2-like" evidence="2">
    <location>
        <begin position="412"/>
        <end position="493"/>
    </location>
</feature>
<accession>A0AA46H0Y8</accession>
<dbReference type="RefSeq" id="WP_115031217.1">
    <property type="nucleotide sequence ID" value="NZ_UFYA01000001.1"/>
</dbReference>
<comment type="caution">
    <text evidence="3">The sequence shown here is derived from an EMBL/GenBank/DDBJ whole genome shotgun (WGS) entry which is preliminary data.</text>
</comment>
<dbReference type="InterPro" id="IPR001173">
    <property type="entry name" value="Glyco_trans_2-like"/>
</dbReference>
<dbReference type="Gene3D" id="1.25.40.10">
    <property type="entry name" value="Tetratricopeptide repeat domain"/>
    <property type="match status" value="2"/>
</dbReference>
<name>A0AA46H0Y8_9MICO</name>
<proteinExistence type="predicted"/>
<dbReference type="EMBL" id="UFYA01000001">
    <property type="protein sequence ID" value="STD11906.1"/>
    <property type="molecule type" value="Genomic_DNA"/>
</dbReference>
<evidence type="ECO:0000313" key="4">
    <source>
        <dbReference type="Proteomes" id="UP000254118"/>
    </source>
</evidence>
<dbReference type="EC" id="2.4.1.-" evidence="3"/>
<evidence type="ECO:0000313" key="3">
    <source>
        <dbReference type="EMBL" id="STD11906.1"/>
    </source>
</evidence>
<dbReference type="PANTHER" id="PTHR43630:SF2">
    <property type="entry name" value="GLYCOSYLTRANSFERASE"/>
    <property type="match status" value="1"/>
</dbReference>
<sequence>MIPQGDLLLDIITVLQPGDTVNDVAALIDHTQQWAGKKLNTVCVYDASGNWDNITAHSWGEQVQLVRGFWDNDLGRARLDALNTATAEWAIILTVYDRLSGDAKKLATLLNDPHHHNDDYGIVEVTTPAQTFHYGRVVRPRKAATDTTVWETLDTAFLPEQYATHIPADTLRITQHPEHSRISSQQHPRRLTRLLREAEKEKTADNRQCDYEIATEYQHLGEIDTACQAYAKLSAGEDDWAWAAREAWADLLTSQQNLQAAAPLLEQLEAGPNPDFAAWLRAKWCAAAGKTAQALELMQNLEPPTPTLGTSFPEDAVLRARLRLASRAGRQHDELTSRLTLLVAGMEIQGAGKKLLNLWGKRRPEDLAEVILSTRTNHLEDIAEEFDHSPYPGNLVARVIRQHRQRYSVAAVIIARDEARCIQRCINSIKPFVDEVLVADTGSEDNTAELAQAAGARVIHVPWTNNFAAARNTALDAAAADWHVIIDADETIAAGGRELRDLHDLSPEFVLTVNVISSFRLGEATTTESEPQSRILPGSVRYCGLVHATPEHDFPLRQVQITIEHDGYEPEQLAEKLPRRERLLHAAVNAEPNNAYLRYQLGRNLETQGRLAEAATQYDTIDFATLEPEPWQHILIVQYAHTLTSIGRSVDALTLLAAHTDRFDHSPDCHFVAGNVLLDLATQQPDLAAELLPQSVAEFRRALELGEPDDLPGHVTGRGSHLAARNLAVVEQGCRDLGIQLPQQTTSSSVGDDSPSSIHESRGDSEEWADLTPLPAGSLDVVMIVKNEEAHLAQTLESCESLRPLLGEICVYDTGSTDNTQQIARDHGARLEQGFWDDNYSRARNAAAAMSNSPWLLVVDADERVFANPTELALELAKGEQRNDETLYIEAAPTDTDGKVRASGEYWMSPRLYRPDLASYARPVHAELRSKKGKRYSRETHVPRTAIRLENDGFGQDRIKASIARALHLTDVAATSRADASDSLAVLVDKARALWSHGDVEHAREALQQATAMSSSTTYYRWAYQWLARLELTEGTPEAAAEAIDALKGMAPTDSYTRWLEAHLLLANKHASQASKILQRLDEVVDAVGLLLPPEDLAEAQLVAARQADDARAVAQALVRLGQVRGDDELVHKARAALQLP</sequence>
<dbReference type="SUPFAM" id="SSF48452">
    <property type="entry name" value="TPR-like"/>
    <property type="match status" value="2"/>
</dbReference>
<protein>
    <submittedName>
        <fullName evidence="3">SPBc2 prophage-derived glycosyltransferase SunS</fullName>
        <ecNumber evidence="3">2.4.1.-</ecNumber>
    </submittedName>
</protein>
<dbReference type="Pfam" id="PF00535">
    <property type="entry name" value="Glycos_transf_2"/>
    <property type="match status" value="2"/>
</dbReference>
<feature type="domain" description="Glycosyltransferase 2-like" evidence="2">
    <location>
        <begin position="781"/>
        <end position="901"/>
    </location>
</feature>
<evidence type="ECO:0000256" key="1">
    <source>
        <dbReference type="SAM" id="MobiDB-lite"/>
    </source>
</evidence>
<dbReference type="SUPFAM" id="SSF53448">
    <property type="entry name" value="Nucleotide-diphospho-sugar transferases"/>
    <property type="match status" value="2"/>
</dbReference>
<evidence type="ECO:0000259" key="2">
    <source>
        <dbReference type="Pfam" id="PF00535"/>
    </source>
</evidence>
<dbReference type="AlphaFoldDB" id="A0AA46H0Y8"/>
<keyword evidence="3" id="KW-0808">Transferase</keyword>
<feature type="region of interest" description="Disordered" evidence="1">
    <location>
        <begin position="741"/>
        <end position="769"/>
    </location>
</feature>
<organism evidence="3 4">
    <name type="scientific">Dermatophilus congolensis</name>
    <dbReference type="NCBI Taxonomy" id="1863"/>
    <lineage>
        <taxon>Bacteria</taxon>
        <taxon>Bacillati</taxon>
        <taxon>Actinomycetota</taxon>
        <taxon>Actinomycetes</taxon>
        <taxon>Micrococcales</taxon>
        <taxon>Dermatophilaceae</taxon>
        <taxon>Dermatophilus</taxon>
    </lineage>
</organism>
<dbReference type="Gene3D" id="3.90.550.10">
    <property type="entry name" value="Spore Coat Polysaccharide Biosynthesis Protein SpsA, Chain A"/>
    <property type="match status" value="2"/>
</dbReference>
<reference evidence="3 4" key="1">
    <citation type="submission" date="2018-06" db="EMBL/GenBank/DDBJ databases">
        <authorList>
            <consortium name="Pathogen Informatics"/>
            <person name="Doyle S."/>
        </authorList>
    </citation>
    <scope>NUCLEOTIDE SEQUENCE [LARGE SCALE GENOMIC DNA]</scope>
    <source>
        <strain evidence="3 4">NCTC7915</strain>
    </source>
</reference>
<dbReference type="InterPro" id="IPR011990">
    <property type="entry name" value="TPR-like_helical_dom_sf"/>
</dbReference>
<feature type="compositionally biased region" description="Low complexity" evidence="1">
    <location>
        <begin position="747"/>
        <end position="757"/>
    </location>
</feature>
<dbReference type="PANTHER" id="PTHR43630">
    <property type="entry name" value="POLY-BETA-1,6-N-ACETYL-D-GLUCOSAMINE SYNTHASE"/>
    <property type="match status" value="1"/>
</dbReference>
<dbReference type="InterPro" id="IPR029044">
    <property type="entry name" value="Nucleotide-diphossugar_trans"/>
</dbReference>
<keyword evidence="3" id="KW-0328">Glycosyltransferase</keyword>
<gene>
    <name evidence="3" type="primary">sunS</name>
    <name evidence="3" type="ORF">NCTC7915_01687</name>
</gene>